<organism evidence="1">
    <name type="scientific">Culex pipiens</name>
    <name type="common">House mosquito</name>
    <dbReference type="NCBI Taxonomy" id="7175"/>
    <lineage>
        <taxon>Eukaryota</taxon>
        <taxon>Metazoa</taxon>
        <taxon>Ecdysozoa</taxon>
        <taxon>Arthropoda</taxon>
        <taxon>Hexapoda</taxon>
        <taxon>Insecta</taxon>
        <taxon>Pterygota</taxon>
        <taxon>Neoptera</taxon>
        <taxon>Endopterygota</taxon>
        <taxon>Diptera</taxon>
        <taxon>Nematocera</taxon>
        <taxon>Culicoidea</taxon>
        <taxon>Culicidae</taxon>
        <taxon>Culicinae</taxon>
        <taxon>Culicini</taxon>
        <taxon>Culex</taxon>
        <taxon>Culex</taxon>
    </lineage>
</organism>
<sequence length="131" mass="15065">MQRQRMPQATLPPPNGRLVHPNGSRFSFAFRTSIWRSKSWTRRLRCCKQLQTRQPIPMKGNKPCSASSLSAGITLNSLRSASPVCKLFAETVNQHWREENLPVDLLKTSDLNPVQMVIRFHSLNYSLRCWA</sequence>
<dbReference type="EMBL" id="HBUE01144602">
    <property type="protein sequence ID" value="CAG6502335.1"/>
    <property type="molecule type" value="Transcribed_RNA"/>
</dbReference>
<dbReference type="AlphaFoldDB" id="A0A8D8GC84"/>
<name>A0A8D8GC84_CULPI</name>
<accession>A0A8D8GC84</accession>
<reference evidence="1" key="1">
    <citation type="submission" date="2021-05" db="EMBL/GenBank/DDBJ databases">
        <authorList>
            <person name="Alioto T."/>
            <person name="Alioto T."/>
            <person name="Gomez Garrido J."/>
        </authorList>
    </citation>
    <scope>NUCLEOTIDE SEQUENCE</scope>
</reference>
<protein>
    <submittedName>
        <fullName evidence="1">(northern house mosquito) hypothetical protein</fullName>
    </submittedName>
</protein>
<evidence type="ECO:0000313" key="1">
    <source>
        <dbReference type="EMBL" id="CAG6502335.1"/>
    </source>
</evidence>
<dbReference type="EMBL" id="HBUE01027109">
    <property type="protein sequence ID" value="CAG6454732.1"/>
    <property type="molecule type" value="Transcribed_RNA"/>
</dbReference>
<proteinExistence type="predicted"/>
<dbReference type="EMBL" id="HBUE01249454">
    <property type="protein sequence ID" value="CAG6553574.1"/>
    <property type="molecule type" value="Transcribed_RNA"/>
</dbReference>